<dbReference type="CDD" id="cd00303">
    <property type="entry name" value="retropepsin_like"/>
    <property type="match status" value="1"/>
</dbReference>
<organism evidence="2 3">
    <name type="scientific">Microthlaspi erraticum</name>
    <dbReference type="NCBI Taxonomy" id="1685480"/>
    <lineage>
        <taxon>Eukaryota</taxon>
        <taxon>Viridiplantae</taxon>
        <taxon>Streptophyta</taxon>
        <taxon>Embryophyta</taxon>
        <taxon>Tracheophyta</taxon>
        <taxon>Spermatophyta</taxon>
        <taxon>Magnoliopsida</taxon>
        <taxon>eudicotyledons</taxon>
        <taxon>Gunneridae</taxon>
        <taxon>Pentapetalae</taxon>
        <taxon>rosids</taxon>
        <taxon>malvids</taxon>
        <taxon>Brassicales</taxon>
        <taxon>Brassicaceae</taxon>
        <taxon>Coluteocarpeae</taxon>
        <taxon>Microthlaspi</taxon>
    </lineage>
</organism>
<accession>A0A6D2KVJ4</accession>
<evidence type="ECO:0000256" key="1">
    <source>
        <dbReference type="SAM" id="MobiDB-lite"/>
    </source>
</evidence>
<gene>
    <name evidence="2" type="ORF">MERR_LOCUS43351</name>
</gene>
<dbReference type="PANTHER" id="PTHR33240">
    <property type="entry name" value="OS08G0508500 PROTEIN"/>
    <property type="match status" value="1"/>
</dbReference>
<evidence type="ECO:0000313" key="2">
    <source>
        <dbReference type="EMBL" id="CAA7056115.1"/>
    </source>
</evidence>
<dbReference type="EMBL" id="CACVBM020001628">
    <property type="protein sequence ID" value="CAA7056115.1"/>
    <property type="molecule type" value="Genomic_DNA"/>
</dbReference>
<dbReference type="PANTHER" id="PTHR33240:SF8">
    <property type="entry name" value="OS03G0439900 PROTEIN"/>
    <property type="match status" value="1"/>
</dbReference>
<proteinExistence type="predicted"/>
<name>A0A6D2KVJ4_9BRAS</name>
<keyword evidence="3" id="KW-1185">Reference proteome</keyword>
<sequence length="373" mass="42035">MVRIGFPRRPDTQQSALEDALCRANIFIALEEEKTAMAKRHTPTKTQAPKEKPKEEHYEPRQHYDRSYRKNEAERRATNCYVQAKPAGPIMVRTPPVEQIRPPGRPKIGPRRRIFAVLLRLPQAPWPRYSAMPTLAGVPPRQIHQRGDIGIRSSLFSKEPESSASERPRRSVGTPDQEIPARRTQSRQRKRRSTETEPRGNERLPVATIPARRRINMIMGGLPTCNDSVRSIKDYGRKTSMAQQWKQDVGAELDEASIISLKDSDANGLHTSHNDPLVMELMIGDCEVTRVLINTGSTVDLIFKETLQKMELQDCRIKPKKKPLTGFSGDTTMTVGTIKLDGTSRTGHQDRQVRGVDKPAIYNAIMGTPGSTH</sequence>
<protein>
    <submittedName>
        <fullName evidence="2">Uncharacterized protein</fullName>
    </submittedName>
</protein>
<feature type="region of interest" description="Disordered" evidence="1">
    <location>
        <begin position="153"/>
        <end position="205"/>
    </location>
</feature>
<dbReference type="OrthoDB" id="2919534at2759"/>
<feature type="compositionally biased region" description="Basic and acidic residues" evidence="1">
    <location>
        <begin position="48"/>
        <end position="65"/>
    </location>
</feature>
<dbReference type="Proteomes" id="UP000467841">
    <property type="component" value="Unassembled WGS sequence"/>
</dbReference>
<feature type="compositionally biased region" description="Basic and acidic residues" evidence="1">
    <location>
        <begin position="193"/>
        <end position="202"/>
    </location>
</feature>
<comment type="caution">
    <text evidence="2">The sequence shown here is derived from an EMBL/GenBank/DDBJ whole genome shotgun (WGS) entry which is preliminary data.</text>
</comment>
<evidence type="ECO:0000313" key="3">
    <source>
        <dbReference type="Proteomes" id="UP000467841"/>
    </source>
</evidence>
<reference evidence="2" key="1">
    <citation type="submission" date="2020-01" db="EMBL/GenBank/DDBJ databases">
        <authorList>
            <person name="Mishra B."/>
        </authorList>
    </citation>
    <scope>NUCLEOTIDE SEQUENCE [LARGE SCALE GENOMIC DNA]</scope>
</reference>
<feature type="compositionally biased region" description="Basic and acidic residues" evidence="1">
    <location>
        <begin position="158"/>
        <end position="169"/>
    </location>
</feature>
<feature type="region of interest" description="Disordered" evidence="1">
    <location>
        <begin position="37"/>
        <end position="65"/>
    </location>
</feature>
<dbReference type="AlphaFoldDB" id="A0A6D2KVJ4"/>